<feature type="compositionally biased region" description="Acidic residues" evidence="2">
    <location>
        <begin position="46"/>
        <end position="61"/>
    </location>
</feature>
<reference evidence="4" key="1">
    <citation type="submission" date="2018-05" db="EMBL/GenBank/DDBJ databases">
        <authorList>
            <person name="Lanie J.A."/>
            <person name="Ng W.-L."/>
            <person name="Kazmierczak K.M."/>
            <person name="Andrzejewski T.M."/>
            <person name="Davidsen T.M."/>
            <person name="Wayne K.J."/>
            <person name="Tettelin H."/>
            <person name="Glass J.I."/>
            <person name="Rusch D."/>
            <person name="Podicherti R."/>
            <person name="Tsui H.-C.T."/>
            <person name="Winkler M.E."/>
        </authorList>
    </citation>
    <scope>NUCLEOTIDE SEQUENCE</scope>
</reference>
<evidence type="ECO:0000313" key="4">
    <source>
        <dbReference type="EMBL" id="SUZ49336.1"/>
    </source>
</evidence>
<organism evidence="4">
    <name type="scientific">marine metagenome</name>
    <dbReference type="NCBI Taxonomy" id="408172"/>
    <lineage>
        <taxon>unclassified sequences</taxon>
        <taxon>metagenomes</taxon>
        <taxon>ecological metagenomes</taxon>
    </lineage>
</organism>
<evidence type="ECO:0000256" key="1">
    <source>
        <dbReference type="ARBA" id="ARBA00022729"/>
    </source>
</evidence>
<sequence length="549" mass="58802">MKKQRGGTYRLLIALIALFMIAAACGGSDDDSSSGTEAAEASSSDDAADSAEEEATEEDEGGGISQEAAEQAVSGDDDEEEVDADAPTFDRSTLDGIWEEAAYNRQLMIDEITEKVNAGEWGVGDDNVLRGPTGYEIDLNDCPGDWSNTQGVSDGELRLGHTLVQSGNLAAYGNITHGMINYFDWVNDNDGGIGGRAINMIVFDDGYVAAQTIEYVDELIESQNVFAIQNGGSPNGLAVYDKINDECIPHPFYISGHPAWGDPVNHPWTTSMQMSYSTEAMLWGTWIKSNLADELPVKVAGLVMDNDFGLAYEIGFENYAEANPDVVSEYLPVRHDPAAPTLTNEVTTIAAFDPDVFISMTAGNPCLLAIQEVEAAGLLDTMSAAFTPSVCKGIAAYMAPAGMGADKWWVVGGGLKDTSDPKYIDEPFISFINDNLAAAGLDPAISLLGTGYMFGYPYVEALRVADELPGGLTRTNFMLALRNFRIYHPQTMAGITNEMIGATDAYFVEGSDFSQFDATAQTWNQVGDLVDANGGTPNCAWDKANGGCR</sequence>
<dbReference type="Gene3D" id="3.40.50.2300">
    <property type="match status" value="2"/>
</dbReference>
<evidence type="ECO:0000259" key="3">
    <source>
        <dbReference type="Pfam" id="PF13458"/>
    </source>
</evidence>
<accession>A0A381N412</accession>
<feature type="region of interest" description="Disordered" evidence="2">
    <location>
        <begin position="27"/>
        <end position="91"/>
    </location>
</feature>
<feature type="domain" description="Leucine-binding protein" evidence="3">
    <location>
        <begin position="157"/>
        <end position="492"/>
    </location>
</feature>
<feature type="compositionally biased region" description="Low complexity" evidence="2">
    <location>
        <begin position="27"/>
        <end position="45"/>
    </location>
</feature>
<name>A0A381N412_9ZZZZ</name>
<dbReference type="SUPFAM" id="SSF53822">
    <property type="entry name" value="Periplasmic binding protein-like I"/>
    <property type="match status" value="1"/>
</dbReference>
<dbReference type="PANTHER" id="PTHR47235:SF1">
    <property type="entry name" value="BLR6548 PROTEIN"/>
    <property type="match status" value="1"/>
</dbReference>
<proteinExistence type="predicted"/>
<keyword evidence="1" id="KW-0732">Signal</keyword>
<protein>
    <recommendedName>
        <fullName evidence="3">Leucine-binding protein domain-containing protein</fullName>
    </recommendedName>
</protein>
<dbReference type="InterPro" id="IPR028081">
    <property type="entry name" value="Leu-bd"/>
</dbReference>
<dbReference type="AlphaFoldDB" id="A0A381N412"/>
<gene>
    <name evidence="4" type="ORF">METZ01_LOCUS2190</name>
</gene>
<dbReference type="InterPro" id="IPR028082">
    <property type="entry name" value="Peripla_BP_I"/>
</dbReference>
<dbReference type="PANTHER" id="PTHR47235">
    <property type="entry name" value="BLR6548 PROTEIN"/>
    <property type="match status" value="1"/>
</dbReference>
<dbReference type="Pfam" id="PF13458">
    <property type="entry name" value="Peripla_BP_6"/>
    <property type="match status" value="1"/>
</dbReference>
<feature type="compositionally biased region" description="Acidic residues" evidence="2">
    <location>
        <begin position="75"/>
        <end position="84"/>
    </location>
</feature>
<dbReference type="EMBL" id="UINC01000111">
    <property type="protein sequence ID" value="SUZ49336.1"/>
    <property type="molecule type" value="Genomic_DNA"/>
</dbReference>
<evidence type="ECO:0000256" key="2">
    <source>
        <dbReference type="SAM" id="MobiDB-lite"/>
    </source>
</evidence>
<dbReference type="PROSITE" id="PS51257">
    <property type="entry name" value="PROKAR_LIPOPROTEIN"/>
    <property type="match status" value="1"/>
</dbReference>